<evidence type="ECO:0000313" key="7">
    <source>
        <dbReference type="EMBL" id="QRF66647.1"/>
    </source>
</evidence>
<reference evidence="7 8" key="1">
    <citation type="submission" date="2019-12" db="EMBL/GenBank/DDBJ databases">
        <title>Complete Genome Sequence of a Quorum-Sensing Bacterium,Rhodobacteraceae bacterium C31, Isolated from a marine microalgae symbiotic bacteria.</title>
        <authorList>
            <person name="Zhang Y."/>
        </authorList>
    </citation>
    <scope>NUCLEOTIDE SEQUENCE [LARGE SCALE GENOMIC DNA]</scope>
    <source>
        <strain evidence="7 8">C31</strain>
    </source>
</reference>
<keyword evidence="8" id="KW-1185">Reference proteome</keyword>
<evidence type="ECO:0000256" key="1">
    <source>
        <dbReference type="ARBA" id="ARBA00004141"/>
    </source>
</evidence>
<dbReference type="EMBL" id="CP047166">
    <property type="protein sequence ID" value="QRF66647.1"/>
    <property type="molecule type" value="Genomic_DNA"/>
</dbReference>
<feature type="transmembrane region" description="Helical" evidence="5">
    <location>
        <begin position="273"/>
        <end position="293"/>
    </location>
</feature>
<dbReference type="PANTHER" id="PTHR32322:SF9">
    <property type="entry name" value="AMINO-ACID METABOLITE EFFLUX PUMP-RELATED"/>
    <property type="match status" value="1"/>
</dbReference>
<sequence length="299" mass="31093">MTSPTLSARAWAQLALLGLIWGGSFLAIRTALDEIPPLTSVLFRTAIAAAILWPIVLLRGLPLPRSPRPLIGLLVMGLLNNVIPFSLMAWGQMYIPTGLTSILNANSAVFGVLVAALLLADERLTLRKTAGVLLGFAGVVIAIGPTQLLALDLTSLAQLAVVAGTLSYAFAGVWARKRLGGLPPLVSAAGMLTASSLIMLPLVLVMDGPPRLALSAVTWGAIAYYAAVATALAYLLYYRVLAVAGSGNVMLVTLLIPPVAITLGALVRDETLAPTAYLGFALLAAGLTVLGSGRRPKRV</sequence>
<feature type="transmembrane region" description="Helical" evidence="5">
    <location>
        <begin position="182"/>
        <end position="204"/>
    </location>
</feature>
<gene>
    <name evidence="7" type="ORF">GQA70_10205</name>
</gene>
<dbReference type="InterPro" id="IPR050638">
    <property type="entry name" value="AA-Vitamin_Transporters"/>
</dbReference>
<feature type="transmembrane region" description="Helical" evidence="5">
    <location>
        <begin position="156"/>
        <end position="175"/>
    </location>
</feature>
<accession>A0ABX7F8Q4</accession>
<evidence type="ECO:0000259" key="6">
    <source>
        <dbReference type="Pfam" id="PF00892"/>
    </source>
</evidence>
<protein>
    <submittedName>
        <fullName evidence="7">EamA family transporter</fullName>
    </submittedName>
</protein>
<keyword evidence="4 5" id="KW-0472">Membrane</keyword>
<feature type="transmembrane region" description="Helical" evidence="5">
    <location>
        <begin position="216"/>
        <end position="237"/>
    </location>
</feature>
<proteinExistence type="predicted"/>
<feature type="transmembrane region" description="Helical" evidence="5">
    <location>
        <begin position="249"/>
        <end position="267"/>
    </location>
</feature>
<keyword evidence="2 5" id="KW-0812">Transmembrane</keyword>
<keyword evidence="3 5" id="KW-1133">Transmembrane helix</keyword>
<feature type="transmembrane region" description="Helical" evidence="5">
    <location>
        <begin position="70"/>
        <end position="90"/>
    </location>
</feature>
<dbReference type="Proteomes" id="UP000596387">
    <property type="component" value="Chromosome"/>
</dbReference>
<feature type="transmembrane region" description="Helical" evidence="5">
    <location>
        <begin position="102"/>
        <end position="120"/>
    </location>
</feature>
<name>A0ABX7F8Q4_9RHOB</name>
<feature type="transmembrane region" description="Helical" evidence="5">
    <location>
        <begin position="132"/>
        <end position="150"/>
    </location>
</feature>
<evidence type="ECO:0000313" key="8">
    <source>
        <dbReference type="Proteomes" id="UP000596387"/>
    </source>
</evidence>
<feature type="domain" description="EamA" evidence="6">
    <location>
        <begin position="158"/>
        <end position="290"/>
    </location>
</feature>
<feature type="transmembrane region" description="Helical" evidence="5">
    <location>
        <begin position="38"/>
        <end position="58"/>
    </location>
</feature>
<feature type="transmembrane region" description="Helical" evidence="5">
    <location>
        <begin position="12"/>
        <end position="32"/>
    </location>
</feature>
<comment type="subcellular location">
    <subcellularLocation>
        <location evidence="1">Membrane</location>
        <topology evidence="1">Multi-pass membrane protein</topology>
    </subcellularLocation>
</comment>
<evidence type="ECO:0000256" key="5">
    <source>
        <dbReference type="SAM" id="Phobius"/>
    </source>
</evidence>
<dbReference type="RefSeq" id="WP_023850562.1">
    <property type="nucleotide sequence ID" value="NZ_CP047166.1"/>
</dbReference>
<evidence type="ECO:0000256" key="4">
    <source>
        <dbReference type="ARBA" id="ARBA00023136"/>
    </source>
</evidence>
<evidence type="ECO:0000256" key="2">
    <source>
        <dbReference type="ARBA" id="ARBA00022692"/>
    </source>
</evidence>
<dbReference type="InterPro" id="IPR000620">
    <property type="entry name" value="EamA_dom"/>
</dbReference>
<dbReference type="InterPro" id="IPR037185">
    <property type="entry name" value="EmrE-like"/>
</dbReference>
<dbReference type="PANTHER" id="PTHR32322">
    <property type="entry name" value="INNER MEMBRANE TRANSPORTER"/>
    <property type="match status" value="1"/>
</dbReference>
<organism evidence="7 8">
    <name type="scientific">Ponticoccus alexandrii</name>
    <dbReference type="NCBI Taxonomy" id="1943633"/>
    <lineage>
        <taxon>Bacteria</taxon>
        <taxon>Pseudomonadati</taxon>
        <taxon>Pseudomonadota</taxon>
        <taxon>Alphaproteobacteria</taxon>
        <taxon>Rhodobacterales</taxon>
        <taxon>Roseobacteraceae</taxon>
        <taxon>Ponticoccus</taxon>
    </lineage>
</organism>
<evidence type="ECO:0000256" key="3">
    <source>
        <dbReference type="ARBA" id="ARBA00022989"/>
    </source>
</evidence>
<feature type="domain" description="EamA" evidence="6">
    <location>
        <begin position="15"/>
        <end position="142"/>
    </location>
</feature>
<dbReference type="SUPFAM" id="SSF103481">
    <property type="entry name" value="Multidrug resistance efflux transporter EmrE"/>
    <property type="match status" value="2"/>
</dbReference>
<dbReference type="Pfam" id="PF00892">
    <property type="entry name" value="EamA"/>
    <property type="match status" value="2"/>
</dbReference>